<dbReference type="AlphaFoldDB" id="A0A8H6EVY9"/>
<accession>A0A8H6EVY9</accession>
<name>A0A8H6EVY9_DEKBR</name>
<gene>
    <name evidence="3" type="ORF">HII12_002448</name>
</gene>
<dbReference type="Proteomes" id="UP000568158">
    <property type="component" value="Unassembled WGS sequence"/>
</dbReference>
<keyword evidence="2" id="KW-1133">Transmembrane helix</keyword>
<evidence type="ECO:0000256" key="2">
    <source>
        <dbReference type="SAM" id="Phobius"/>
    </source>
</evidence>
<organism evidence="3 4">
    <name type="scientific">Dekkera bruxellensis</name>
    <name type="common">Brettanomyces custersii</name>
    <dbReference type="NCBI Taxonomy" id="5007"/>
    <lineage>
        <taxon>Eukaryota</taxon>
        <taxon>Fungi</taxon>
        <taxon>Dikarya</taxon>
        <taxon>Ascomycota</taxon>
        <taxon>Saccharomycotina</taxon>
        <taxon>Pichiomycetes</taxon>
        <taxon>Pichiales</taxon>
        <taxon>Pichiaceae</taxon>
        <taxon>Brettanomyces</taxon>
    </lineage>
</organism>
<feature type="transmembrane region" description="Helical" evidence="2">
    <location>
        <begin position="392"/>
        <end position="412"/>
    </location>
</feature>
<proteinExistence type="predicted"/>
<keyword evidence="2" id="KW-0472">Membrane</keyword>
<reference evidence="3 4" key="1">
    <citation type="journal article" date="2020" name="Appl. Microbiol. Biotechnol.">
        <title>Targeted gene deletion in Brettanomyces bruxellensis with an expression-free CRISPR-Cas9 system.</title>
        <authorList>
            <person name="Varela C."/>
            <person name="Bartel C."/>
            <person name="Onetto C."/>
            <person name="Borneman A."/>
        </authorList>
    </citation>
    <scope>NUCLEOTIDE SEQUENCE [LARGE SCALE GENOMIC DNA]</scope>
    <source>
        <strain evidence="3 4">AWRI1613</strain>
    </source>
</reference>
<protein>
    <submittedName>
        <fullName evidence="3">Uncharacterized protein</fullName>
    </submittedName>
</protein>
<evidence type="ECO:0000313" key="3">
    <source>
        <dbReference type="EMBL" id="KAF6012295.1"/>
    </source>
</evidence>
<evidence type="ECO:0000313" key="4">
    <source>
        <dbReference type="Proteomes" id="UP000568158"/>
    </source>
</evidence>
<feature type="region of interest" description="Disordered" evidence="1">
    <location>
        <begin position="166"/>
        <end position="191"/>
    </location>
</feature>
<keyword evidence="2" id="KW-0812">Transmembrane</keyword>
<evidence type="ECO:0000256" key="1">
    <source>
        <dbReference type="SAM" id="MobiDB-lite"/>
    </source>
</evidence>
<sequence>MIKLISLSTRQLLVPTTKFRFVSCGMGYHSAPNPRPETFGDYMANDALSDRKFPPTKRKHMEEPSGYLYFTKKFTLELSHFKKYLKKTYPNVKRTDFNKPINYKRFSTLEIYRAKKSKAKKQRRLKPGLFVTLLERNPDYLKYIVWDVFKIDLSRDEEEISIYPEKKKNKHMATPKQKSKPSRKAKKTEDTESFKNFLHSINKIKTTSPTFDDVLPRMTNLKSIPTNPPTAQFNELEKDLQNHDLESFLSHAKEDNENRQTGLFKARMNYEWSKERLSYDPDSFGMRTFFNPVAVPRTLIQRSCVQTADPSEIGKPGSRYLVLSRNGDQIVLDNLTFLNEKPFGNMYSQLSTFQGGIGVTSQISGILSHGWKLLNGDEGRLVFVKQTKRRNLTLLSAVGILGASIAAVVIYMKHEKTSETLATEVSAAEVSSTEKKKQNN</sequence>
<dbReference type="EMBL" id="JABCYN010000024">
    <property type="protein sequence ID" value="KAF6012295.1"/>
    <property type="molecule type" value="Genomic_DNA"/>
</dbReference>
<comment type="caution">
    <text evidence="3">The sequence shown here is derived from an EMBL/GenBank/DDBJ whole genome shotgun (WGS) entry which is preliminary data.</text>
</comment>
<feature type="compositionally biased region" description="Basic residues" evidence="1">
    <location>
        <begin position="167"/>
        <end position="186"/>
    </location>
</feature>